<gene>
    <name evidence="4" type="ORF">PLBR_LOCUS3604</name>
</gene>
<reference evidence="4 5" key="1">
    <citation type="submission" date="2018-03" db="EMBL/GenBank/DDBJ databases">
        <authorList>
            <person name="Fogelqvist J."/>
        </authorList>
    </citation>
    <scope>NUCLEOTIDE SEQUENCE [LARGE SCALE GENOMIC DNA]</scope>
</reference>
<feature type="coiled-coil region" evidence="2">
    <location>
        <begin position="30"/>
        <end position="64"/>
    </location>
</feature>
<dbReference type="Pfam" id="PF18265">
    <property type="entry name" value="Nas2_N"/>
    <property type="match status" value="1"/>
</dbReference>
<evidence type="ECO:0000256" key="2">
    <source>
        <dbReference type="SAM" id="Coils"/>
    </source>
</evidence>
<dbReference type="GO" id="GO:0005737">
    <property type="term" value="C:cytoplasm"/>
    <property type="evidence" value="ECO:0007669"/>
    <property type="project" value="TreeGrafter"/>
</dbReference>
<feature type="domain" description="Nas2 N-terminal" evidence="3">
    <location>
        <begin position="44"/>
        <end position="125"/>
    </location>
</feature>
<dbReference type="FunFam" id="2.30.42.10:FF:000107">
    <property type="entry name" value="26S proteasome non-ATPase regulatory subunit 9"/>
    <property type="match status" value="1"/>
</dbReference>
<organism evidence="4 5">
    <name type="scientific">Plasmodiophora brassicae</name>
    <name type="common">Clubroot disease agent</name>
    <dbReference type="NCBI Taxonomy" id="37360"/>
    <lineage>
        <taxon>Eukaryota</taxon>
        <taxon>Sar</taxon>
        <taxon>Rhizaria</taxon>
        <taxon>Endomyxa</taxon>
        <taxon>Phytomyxea</taxon>
        <taxon>Plasmodiophorida</taxon>
        <taxon>Plasmodiophoridae</taxon>
        <taxon>Plasmodiophora</taxon>
    </lineage>
</organism>
<dbReference type="InterPro" id="IPR036034">
    <property type="entry name" value="PDZ_sf"/>
</dbReference>
<dbReference type="Proteomes" id="UP000290189">
    <property type="component" value="Unassembled WGS sequence"/>
</dbReference>
<evidence type="ECO:0000259" key="3">
    <source>
        <dbReference type="Pfam" id="PF18265"/>
    </source>
</evidence>
<accession>A0A3P3Y898</accession>
<name>A0A3P3Y898_PLABS</name>
<geneLocation type="mitochondrion" evidence="4"/>
<proteinExistence type="predicted"/>
<evidence type="ECO:0000256" key="1">
    <source>
        <dbReference type="ARBA" id="ARBA00023186"/>
    </source>
</evidence>
<protein>
    <recommendedName>
        <fullName evidence="3">Nas2 N-terminal domain-containing protein</fullName>
    </recommendedName>
</protein>
<evidence type="ECO:0000313" key="4">
    <source>
        <dbReference type="EMBL" id="SPQ96389.1"/>
    </source>
</evidence>
<keyword evidence="2" id="KW-0175">Coiled coil</keyword>
<dbReference type="InterPro" id="IPR040815">
    <property type="entry name" value="Nas2_N"/>
</dbReference>
<dbReference type="Gene3D" id="2.30.42.10">
    <property type="match status" value="1"/>
</dbReference>
<dbReference type="InterPro" id="IPR035269">
    <property type="entry name" value="PSMD9"/>
</dbReference>
<keyword evidence="4" id="KW-0496">Mitochondrion</keyword>
<dbReference type="SUPFAM" id="SSF50156">
    <property type="entry name" value="PDZ domain-like"/>
    <property type="match status" value="1"/>
</dbReference>
<sequence length="271" mass="29261">MQSASAARAPRVGSRAPNGKRGRIILPVAAMSANDAVVQLRGELRDLEARKEALELEIESAQSWLTSQGLDPAQLPLRLTDAEGFPLPNVDHHAARIHAQSMRTALNDHKRVVARLADVLGEYHDAMRNNKAPAEVPVTQHQPLPTVVSADERPTDIEVTEPGPPEAAPLIAFAVIDSVDEGSPAFTAGCRTGDRILQFGSVNLARHQSERDALGAVGELVHRSVERPIAVVIARDGFADPITIVVTPRRWDGRGLLGCHLQPFIPFDVAE</sequence>
<dbReference type="EMBL" id="OVEO01000005">
    <property type="protein sequence ID" value="SPQ96389.1"/>
    <property type="molecule type" value="Genomic_DNA"/>
</dbReference>
<dbReference type="PANTHER" id="PTHR12651">
    <property type="entry name" value="26S PROTEASOME NON-ATPASE REGULATORY SUBUNIT 9"/>
    <property type="match status" value="1"/>
</dbReference>
<dbReference type="AlphaFoldDB" id="A0A3P3Y898"/>
<dbReference type="PANTHER" id="PTHR12651:SF1">
    <property type="entry name" value="26S PROTEASOME NON-ATPASE REGULATORY SUBUNIT 9"/>
    <property type="match status" value="1"/>
</dbReference>
<evidence type="ECO:0000313" key="5">
    <source>
        <dbReference type="Proteomes" id="UP000290189"/>
    </source>
</evidence>
<dbReference type="GO" id="GO:0005634">
    <property type="term" value="C:nucleus"/>
    <property type="evidence" value="ECO:0007669"/>
    <property type="project" value="TreeGrafter"/>
</dbReference>
<keyword evidence="1" id="KW-0143">Chaperone</keyword>
<dbReference type="Gene3D" id="6.10.140.1710">
    <property type="match status" value="1"/>
</dbReference>
<dbReference type="GO" id="GO:0070682">
    <property type="term" value="P:proteasome regulatory particle assembly"/>
    <property type="evidence" value="ECO:0007669"/>
    <property type="project" value="InterPro"/>
</dbReference>